<accession>U9U0F7</accession>
<reference evidence="1" key="1">
    <citation type="submission" date="2013-07" db="EMBL/GenBank/DDBJ databases">
        <title>The genome of an arbuscular mycorrhizal fungus provides insights into the evolution of the oldest plant symbiosis.</title>
        <authorList>
            <consortium name="DOE Joint Genome Institute"/>
            <person name="Tisserant E."/>
            <person name="Malbreil M."/>
            <person name="Kuo A."/>
            <person name="Kohler A."/>
            <person name="Symeonidi A."/>
            <person name="Balestrini R."/>
            <person name="Charron P."/>
            <person name="Duensing N."/>
            <person name="Frei-dit-Frey N."/>
            <person name="Gianinazzi-Pearson V."/>
            <person name="Gilbert B."/>
            <person name="Handa Y."/>
            <person name="Hijri M."/>
            <person name="Kaul R."/>
            <person name="Kawaguchi M."/>
            <person name="Krajinski F."/>
            <person name="Lammers P."/>
            <person name="Lapierre D."/>
            <person name="Masclaux F.G."/>
            <person name="Murat C."/>
            <person name="Morin E."/>
            <person name="Ndikumana S."/>
            <person name="Pagni M."/>
            <person name="Petitpierre D."/>
            <person name="Requena N."/>
            <person name="Rosikiewicz P."/>
            <person name="Riley R."/>
            <person name="Saito K."/>
            <person name="San Clemente H."/>
            <person name="Shapiro H."/>
            <person name="van Tuinen D."/>
            <person name="Becard G."/>
            <person name="Bonfante P."/>
            <person name="Paszkowski U."/>
            <person name="Shachar-Hill Y."/>
            <person name="Young J.P."/>
            <person name="Sanders I.R."/>
            <person name="Henrissat B."/>
            <person name="Rensing S.A."/>
            <person name="Grigoriev I.V."/>
            <person name="Corradi N."/>
            <person name="Roux C."/>
            <person name="Martin F."/>
        </authorList>
    </citation>
    <scope>NUCLEOTIDE SEQUENCE</scope>
    <source>
        <strain evidence="1">DAOM 197198</strain>
    </source>
</reference>
<protein>
    <submittedName>
        <fullName evidence="1">Uncharacterized protein</fullName>
    </submittedName>
</protein>
<proteinExistence type="predicted"/>
<dbReference type="AlphaFoldDB" id="U9U0F7"/>
<name>U9U0F7_RHIID</name>
<dbReference type="HOGENOM" id="CLU_2039302_0_0_1"/>
<evidence type="ECO:0000313" key="1">
    <source>
        <dbReference type="EMBL" id="ESA09096.1"/>
    </source>
</evidence>
<gene>
    <name evidence="1" type="ORF">GLOINDRAFT_324850</name>
</gene>
<dbReference type="EMBL" id="KI288479">
    <property type="protein sequence ID" value="ESA09096.1"/>
    <property type="molecule type" value="Genomic_DNA"/>
</dbReference>
<organism evidence="1">
    <name type="scientific">Rhizophagus irregularis (strain DAOM 181602 / DAOM 197198 / MUCL 43194)</name>
    <name type="common">Arbuscular mycorrhizal fungus</name>
    <name type="synonym">Glomus intraradices</name>
    <dbReference type="NCBI Taxonomy" id="747089"/>
    <lineage>
        <taxon>Eukaryota</taxon>
        <taxon>Fungi</taxon>
        <taxon>Fungi incertae sedis</taxon>
        <taxon>Mucoromycota</taxon>
        <taxon>Glomeromycotina</taxon>
        <taxon>Glomeromycetes</taxon>
        <taxon>Glomerales</taxon>
        <taxon>Glomeraceae</taxon>
        <taxon>Rhizophagus</taxon>
    </lineage>
</organism>
<sequence length="121" mass="13983">MNEIGFTFLNFGCRQIANLIIMKILSLERIQRSTCQSDYTGVTTMTKIEIITKKNFQTPNHDIRQNFPTVFGISVVNKMPNGSLRTSFFLFFLGAVVLDFMDIPHVKLRHYGTCRNLKIIY</sequence>